<evidence type="ECO:0000313" key="2">
    <source>
        <dbReference type="EMBL" id="KAG0531847.1"/>
    </source>
</evidence>
<keyword evidence="1" id="KW-0472">Membrane</keyword>
<feature type="transmembrane region" description="Helical" evidence="1">
    <location>
        <begin position="60"/>
        <end position="83"/>
    </location>
</feature>
<sequence length="101" mass="10851">MNNDGGVAADDDYRGAAARRGVFPGVHNRRFRAALYLAAWGVAGIISTTVPSLAANAEHVMVYFLLLMAAVLLLLLSMAAVDLPWLETAAARLEFLLADMF</sequence>
<reference evidence="2" key="2">
    <citation type="submission" date="2020-10" db="EMBL/GenBank/DDBJ databases">
        <authorList>
            <person name="Cooper E.A."/>
            <person name="Brenton Z.W."/>
            <person name="Flinn B.S."/>
            <person name="Jenkins J."/>
            <person name="Shu S."/>
            <person name="Flowers D."/>
            <person name="Luo F."/>
            <person name="Wang Y."/>
            <person name="Xia P."/>
            <person name="Barry K."/>
            <person name="Daum C."/>
            <person name="Lipzen A."/>
            <person name="Yoshinaga Y."/>
            <person name="Schmutz J."/>
            <person name="Saski C."/>
            <person name="Vermerris W."/>
            <person name="Kresovich S."/>
        </authorList>
    </citation>
    <scope>NUCLEOTIDE SEQUENCE</scope>
</reference>
<evidence type="ECO:0000256" key="1">
    <source>
        <dbReference type="SAM" id="Phobius"/>
    </source>
</evidence>
<comment type="caution">
    <text evidence="2">The sequence shown here is derived from an EMBL/GenBank/DDBJ whole genome shotgun (WGS) entry which is preliminary data.</text>
</comment>
<keyword evidence="1" id="KW-0812">Transmembrane</keyword>
<protein>
    <submittedName>
        <fullName evidence="2">Uncharacterized protein</fullName>
    </submittedName>
</protein>
<gene>
    <name evidence="2" type="ORF">BDA96_04G057300</name>
</gene>
<proteinExistence type="predicted"/>
<dbReference type="EMBL" id="CM027683">
    <property type="protein sequence ID" value="KAG0531847.1"/>
    <property type="molecule type" value="Genomic_DNA"/>
</dbReference>
<name>A0A921R3D0_SORBI</name>
<dbReference type="Proteomes" id="UP000807115">
    <property type="component" value="Chromosome 4"/>
</dbReference>
<reference evidence="2" key="1">
    <citation type="journal article" date="2019" name="BMC Genomics">
        <title>A new reference genome for Sorghum bicolor reveals high levels of sequence similarity between sweet and grain genotypes: implications for the genetics of sugar metabolism.</title>
        <authorList>
            <person name="Cooper E.A."/>
            <person name="Brenton Z.W."/>
            <person name="Flinn B.S."/>
            <person name="Jenkins J."/>
            <person name="Shu S."/>
            <person name="Flowers D."/>
            <person name="Luo F."/>
            <person name="Wang Y."/>
            <person name="Xia P."/>
            <person name="Barry K."/>
            <person name="Daum C."/>
            <person name="Lipzen A."/>
            <person name="Yoshinaga Y."/>
            <person name="Schmutz J."/>
            <person name="Saski C."/>
            <person name="Vermerris W."/>
            <person name="Kresovich S."/>
        </authorList>
    </citation>
    <scope>NUCLEOTIDE SEQUENCE</scope>
</reference>
<organism evidence="2 3">
    <name type="scientific">Sorghum bicolor</name>
    <name type="common">Sorghum</name>
    <name type="synonym">Sorghum vulgare</name>
    <dbReference type="NCBI Taxonomy" id="4558"/>
    <lineage>
        <taxon>Eukaryota</taxon>
        <taxon>Viridiplantae</taxon>
        <taxon>Streptophyta</taxon>
        <taxon>Embryophyta</taxon>
        <taxon>Tracheophyta</taxon>
        <taxon>Spermatophyta</taxon>
        <taxon>Magnoliopsida</taxon>
        <taxon>Liliopsida</taxon>
        <taxon>Poales</taxon>
        <taxon>Poaceae</taxon>
        <taxon>PACMAD clade</taxon>
        <taxon>Panicoideae</taxon>
        <taxon>Andropogonodae</taxon>
        <taxon>Andropogoneae</taxon>
        <taxon>Sorghinae</taxon>
        <taxon>Sorghum</taxon>
    </lineage>
</organism>
<accession>A0A921R3D0</accession>
<feature type="transmembrane region" description="Helical" evidence="1">
    <location>
        <begin position="33"/>
        <end position="54"/>
    </location>
</feature>
<evidence type="ECO:0000313" key="3">
    <source>
        <dbReference type="Proteomes" id="UP000807115"/>
    </source>
</evidence>
<dbReference type="AlphaFoldDB" id="A0A921R3D0"/>
<keyword evidence="1" id="KW-1133">Transmembrane helix</keyword>